<dbReference type="InterPro" id="IPR027417">
    <property type="entry name" value="P-loop_NTPase"/>
</dbReference>
<feature type="domain" description="NACHT" evidence="1">
    <location>
        <begin position="156"/>
        <end position="321"/>
    </location>
</feature>
<evidence type="ECO:0000259" key="1">
    <source>
        <dbReference type="Pfam" id="PF05729"/>
    </source>
</evidence>
<dbReference type="AlphaFoldDB" id="A0A2G4F6H8"/>
<dbReference type="PANTHER" id="PTHR47691">
    <property type="entry name" value="REGULATOR-RELATED"/>
    <property type="match status" value="1"/>
</dbReference>
<sequence>MAGLLRASEEGLKIIDMVRRNLGWNKSEDIWCKVALTSKATLRRFWAQNRIRRETFIDICKAVGINNWEDIIERNDIKETELLLAAAIADIPLDNQTDRTFPLPENLPPVRNWVQRTKEIELLKTLITPPPLTNESPTLAPPLSKGGLGGVPIAISIVGLPGIGKTTLVSQLIRQLHTEKTPFTCAAWQSLQSATGKAPPCDRTIDSLLFTLSNGEITATTNAQNDCGKKTENLLKILRDQPCLLVFDRADTLLKAGEAKAAGYFADDCAEYAWLFKQLLETEHQSKILFTSRESLAELPSTVTREIQLNGLDRDSAISLLQSFNLTANAEELAEMGDRYSGHPKALQLVAALIRDDTEFQGNVGNFLHQRDWLLIRDIESAIDEMIARLSDGEQTCLSRICVYQTSEYPLSFAGISAQMPEVSKYELKENIILALKCRQLLYYDRHLKSYQLHPLVREKGEHLLSQNPENLRTAHSQAYSYYISIPLKPESEWQDIEDIKPLIRAHYHARQAGNLDAANKIISEVCEYLRQWNCAELVCGNIELPLLGEVKSFTEDLQQDSDI</sequence>
<dbReference type="Gene3D" id="3.40.50.300">
    <property type="entry name" value="P-loop containing nucleotide triphosphate hydrolases"/>
    <property type="match status" value="1"/>
</dbReference>
<comment type="caution">
    <text evidence="2">The sequence shown here is derived from an EMBL/GenBank/DDBJ whole genome shotgun (WGS) entry which is preliminary data.</text>
</comment>
<dbReference type="OrthoDB" id="525952at2"/>
<name>A0A2G4F6H8_9CYAN</name>
<proteinExistence type="predicted"/>
<reference evidence="2" key="1">
    <citation type="submission" date="2017-10" db="EMBL/GenBank/DDBJ databases">
        <title>Draft genome sequence of the planktic cyanobacteria Tychonema bourrellyi isolated from alpine lentic freshwater.</title>
        <authorList>
            <person name="Tett A."/>
            <person name="Armanini F."/>
            <person name="Asnicar F."/>
            <person name="Boscaini A."/>
            <person name="Pasolli E."/>
            <person name="Zolfo M."/>
            <person name="Donati C."/>
            <person name="Salmaso N."/>
            <person name="Segata N."/>
        </authorList>
    </citation>
    <scope>NUCLEOTIDE SEQUENCE</scope>
    <source>
        <strain evidence="2">FEM_GT703</strain>
    </source>
</reference>
<protein>
    <submittedName>
        <fullName evidence="2">NACHT domain-containing protein</fullName>
    </submittedName>
</protein>
<evidence type="ECO:0000313" key="2">
    <source>
        <dbReference type="EMBL" id="PHX57325.1"/>
    </source>
</evidence>
<organism evidence="2 3">
    <name type="scientific">Tychonema bourrellyi FEM_GT703</name>
    <dbReference type="NCBI Taxonomy" id="2040638"/>
    <lineage>
        <taxon>Bacteria</taxon>
        <taxon>Bacillati</taxon>
        <taxon>Cyanobacteriota</taxon>
        <taxon>Cyanophyceae</taxon>
        <taxon>Oscillatoriophycideae</taxon>
        <taxon>Oscillatoriales</taxon>
        <taxon>Microcoleaceae</taxon>
        <taxon>Tychonema</taxon>
    </lineage>
</organism>
<accession>A0A2G4F6H8</accession>
<evidence type="ECO:0000313" key="3">
    <source>
        <dbReference type="Proteomes" id="UP000226442"/>
    </source>
</evidence>
<gene>
    <name evidence="2" type="ORF">CP500_000660</name>
</gene>
<dbReference type="InterPro" id="IPR007111">
    <property type="entry name" value="NACHT_NTPase"/>
</dbReference>
<dbReference type="Proteomes" id="UP000226442">
    <property type="component" value="Unassembled WGS sequence"/>
</dbReference>
<dbReference type="EMBL" id="NXIB02000002">
    <property type="protein sequence ID" value="PHX57325.1"/>
    <property type="molecule type" value="Genomic_DNA"/>
</dbReference>
<dbReference type="RefSeq" id="WP_096829661.1">
    <property type="nucleotide sequence ID" value="NZ_NXIB02000002.1"/>
</dbReference>
<dbReference type="SUPFAM" id="SSF52540">
    <property type="entry name" value="P-loop containing nucleoside triphosphate hydrolases"/>
    <property type="match status" value="1"/>
</dbReference>
<keyword evidence="3" id="KW-1185">Reference proteome</keyword>
<dbReference type="Pfam" id="PF05729">
    <property type="entry name" value="NACHT"/>
    <property type="match status" value="1"/>
</dbReference>
<dbReference type="PANTHER" id="PTHR47691:SF3">
    <property type="entry name" value="HTH-TYPE TRANSCRIPTIONAL REGULATOR RV0890C-RELATED"/>
    <property type="match status" value="1"/>
</dbReference>
<dbReference type="PRINTS" id="PR00364">
    <property type="entry name" value="DISEASERSIST"/>
</dbReference>